<protein>
    <submittedName>
        <fullName evidence="3">DUF4334 domain-containing protein</fullName>
    </submittedName>
</protein>
<sequence>MTVPTTDDLRSGLARTDAETLFDSLPTVAVDEVLGRWRGSEVPTGHPMDGLLEISGWYGKQFDDADHVHPLLFGEPGAFYAVNPKRIPMSVLNSVGPRLPKRRLPGVDVALRRLRTRKHRARTRAVEYRGAVSAAMVYDDLPIIDHFRKLNSDALLGAMDLRDSPAPYFFLLERD</sequence>
<dbReference type="InterPro" id="IPR025568">
    <property type="entry name" value="DUF4334"/>
</dbReference>
<name>A0ABZ2TYQ6_9ACTN</name>
<dbReference type="Pfam" id="PF14231">
    <property type="entry name" value="GXWXG"/>
    <property type="match status" value="1"/>
</dbReference>
<evidence type="ECO:0000259" key="1">
    <source>
        <dbReference type="Pfam" id="PF14231"/>
    </source>
</evidence>
<dbReference type="Gene3D" id="2.40.128.580">
    <property type="entry name" value="GXWXG domain"/>
    <property type="match status" value="1"/>
</dbReference>
<evidence type="ECO:0000259" key="2">
    <source>
        <dbReference type="Pfam" id="PF14232"/>
    </source>
</evidence>
<proteinExistence type="predicted"/>
<keyword evidence="4" id="KW-1185">Reference proteome</keyword>
<dbReference type="RefSeq" id="WP_066164510.1">
    <property type="nucleotide sequence ID" value="NZ_CP136137.1"/>
</dbReference>
<accession>A0ABZ2TYQ6</accession>
<evidence type="ECO:0000313" key="4">
    <source>
        <dbReference type="Proteomes" id="UP001479933"/>
    </source>
</evidence>
<dbReference type="EMBL" id="CP136137">
    <property type="protein sequence ID" value="WYY05829.1"/>
    <property type="molecule type" value="Genomic_DNA"/>
</dbReference>
<reference evidence="3 4" key="1">
    <citation type="journal article" date="2023" name="Virus Evol.">
        <title>Computational host range prediction-The good, the bad, and the ugly.</title>
        <authorList>
            <person name="Howell A.A."/>
            <person name="Versoza C.J."/>
            <person name="Pfeifer S.P."/>
        </authorList>
    </citation>
    <scope>NUCLEOTIDE SEQUENCE [LARGE SCALE GENOMIC DNA]</scope>
    <source>
        <strain evidence="3 4">1610/1b</strain>
    </source>
</reference>
<evidence type="ECO:0000313" key="3">
    <source>
        <dbReference type="EMBL" id="WYY05829.1"/>
    </source>
</evidence>
<feature type="domain" description="GXWXG" evidence="1">
    <location>
        <begin position="21"/>
        <end position="74"/>
    </location>
</feature>
<gene>
    <name evidence="3" type="ORF">RVF87_12110</name>
</gene>
<organism evidence="3 4">
    <name type="scientific">Gordonia hydrophobica</name>
    <dbReference type="NCBI Taxonomy" id="40516"/>
    <lineage>
        <taxon>Bacteria</taxon>
        <taxon>Bacillati</taxon>
        <taxon>Actinomycetota</taxon>
        <taxon>Actinomycetes</taxon>
        <taxon>Mycobacteriales</taxon>
        <taxon>Gordoniaceae</taxon>
        <taxon>Gordonia</taxon>
    </lineage>
</organism>
<dbReference type="InterPro" id="IPR025951">
    <property type="entry name" value="GXWXG_dom"/>
</dbReference>
<dbReference type="Proteomes" id="UP001479933">
    <property type="component" value="Chromosome"/>
</dbReference>
<dbReference type="Pfam" id="PF14232">
    <property type="entry name" value="DUF4334"/>
    <property type="match status" value="1"/>
</dbReference>
<feature type="domain" description="DUF4334" evidence="2">
    <location>
        <begin position="120"/>
        <end position="174"/>
    </location>
</feature>